<keyword evidence="3" id="KW-0378">Hydrolase</keyword>
<gene>
    <name evidence="3" type="ORF">BV97_03518</name>
</gene>
<evidence type="ECO:0000256" key="1">
    <source>
        <dbReference type="SAM" id="MobiDB-lite"/>
    </source>
</evidence>
<feature type="domain" description="Cell wall hydrolase SleB" evidence="2">
    <location>
        <begin position="166"/>
        <end position="275"/>
    </location>
</feature>
<dbReference type="Proteomes" id="UP000024329">
    <property type="component" value="Unassembled WGS sequence"/>
</dbReference>
<dbReference type="GO" id="GO:0016787">
    <property type="term" value="F:hydrolase activity"/>
    <property type="evidence" value="ECO:0007669"/>
    <property type="project" value="UniProtKB-KW"/>
</dbReference>
<dbReference type="AlphaFoldDB" id="A0A031JRP6"/>
<reference evidence="3 4" key="1">
    <citation type="submission" date="2014-03" db="EMBL/GenBank/DDBJ databases">
        <title>Whole genome sequence of Novosphingobium resinovorum KF1.</title>
        <authorList>
            <person name="Gan H.M."/>
            <person name="Gan H.Y."/>
            <person name="Chew T.H."/>
            <person name="Savka M.A."/>
        </authorList>
    </citation>
    <scope>NUCLEOTIDE SEQUENCE [LARGE SCALE GENOMIC DNA]</scope>
    <source>
        <strain evidence="3 4">KF1</strain>
    </source>
</reference>
<evidence type="ECO:0000313" key="3">
    <source>
        <dbReference type="EMBL" id="EZP80431.1"/>
    </source>
</evidence>
<proteinExistence type="predicted"/>
<dbReference type="EMBL" id="JFYZ01000017">
    <property type="protein sequence ID" value="EZP80431.1"/>
    <property type="molecule type" value="Genomic_DNA"/>
</dbReference>
<feature type="compositionally biased region" description="Pro residues" evidence="1">
    <location>
        <begin position="1"/>
        <end position="13"/>
    </location>
</feature>
<evidence type="ECO:0000259" key="2">
    <source>
        <dbReference type="Pfam" id="PF07486"/>
    </source>
</evidence>
<evidence type="ECO:0000313" key="4">
    <source>
        <dbReference type="Proteomes" id="UP000024329"/>
    </source>
</evidence>
<dbReference type="InterPro" id="IPR042047">
    <property type="entry name" value="SleB_dom1"/>
</dbReference>
<dbReference type="InterPro" id="IPR011105">
    <property type="entry name" value="Cell_wall_hydrolase_SleB"/>
</dbReference>
<name>A0A031JRP6_9SPHN</name>
<feature type="region of interest" description="Disordered" evidence="1">
    <location>
        <begin position="331"/>
        <end position="370"/>
    </location>
</feature>
<comment type="caution">
    <text evidence="3">The sequence shown here is derived from an EMBL/GenBank/DDBJ whole genome shotgun (WGS) entry which is preliminary data.</text>
</comment>
<feature type="region of interest" description="Disordered" evidence="1">
    <location>
        <begin position="1"/>
        <end position="30"/>
    </location>
</feature>
<dbReference type="Gene3D" id="1.10.10.2520">
    <property type="entry name" value="Cell wall hydrolase SleB, domain 1"/>
    <property type="match status" value="1"/>
</dbReference>
<protein>
    <submittedName>
        <fullName evidence="3">Cell wall hydrolase SleB</fullName>
    </submittedName>
</protein>
<accession>A0A031JRP6</accession>
<sequence>MSPAPSIPGPDAAPAPVMDSQSAPFERPRDFVGRYPRRARGVGHRPVVLRRRWTFAVTALAAVALPAFAAPAGWDSFAIADAARPDAEALPMPFEQAGASFPGSAFYYLEAEKAPLQVGEGIRSDADDSVSGPLATARPIYIDNSGVDRTRALQCMTAAIYYEAASEPDAGQRAVAQVVLNRMAHPAYPKTVCGVVYEGSERSTGCQFSFTCDGSLARRPQRMFWDRAENVARQALAGYVYTPIGLATHYHTVQVNPYWAPSLQYLSTIGAHRFYALRGAAGSAATFRFAYLGGEPMAAPHRHDDSADAAAAAAALDPLAVQRAFGTAQPAKAEPVAQATSPTMPIQPSPAYSSEVQQRGGDSLYTARNLPGSQGIKAEYANSGRWITQPAN</sequence>
<feature type="compositionally biased region" description="Polar residues" evidence="1">
    <location>
        <begin position="338"/>
        <end position="357"/>
    </location>
</feature>
<dbReference type="PATRIC" id="fig|158500.4.peg.3589"/>
<dbReference type="STRING" id="158500.BES08_09040"/>
<dbReference type="Pfam" id="PF07486">
    <property type="entry name" value="Hydrolase_2"/>
    <property type="match status" value="1"/>
</dbReference>
<dbReference type="eggNOG" id="COG3773">
    <property type="taxonomic scope" value="Bacteria"/>
</dbReference>
<organism evidence="3 4">
    <name type="scientific">Novosphingobium resinovorum</name>
    <dbReference type="NCBI Taxonomy" id="158500"/>
    <lineage>
        <taxon>Bacteria</taxon>
        <taxon>Pseudomonadati</taxon>
        <taxon>Pseudomonadota</taxon>
        <taxon>Alphaproteobacteria</taxon>
        <taxon>Sphingomonadales</taxon>
        <taxon>Sphingomonadaceae</taxon>
        <taxon>Novosphingobium</taxon>
    </lineage>
</organism>